<dbReference type="InterPro" id="IPR036497">
    <property type="entry name" value="GLTP_sf"/>
</dbReference>
<dbReference type="FunFam" id="1.10.3520.10:FF:000001">
    <property type="entry name" value="Pleckstrin domain-containing family A member 8"/>
    <property type="match status" value="1"/>
</dbReference>
<accession>A0A9P3GFF3</accession>
<evidence type="ECO:0000259" key="2">
    <source>
        <dbReference type="Pfam" id="PF08718"/>
    </source>
</evidence>
<gene>
    <name evidence="3" type="ORF">PsYK624_089160</name>
</gene>
<evidence type="ECO:0000256" key="1">
    <source>
        <dbReference type="ARBA" id="ARBA00022448"/>
    </source>
</evidence>
<reference evidence="3 4" key="1">
    <citation type="submission" date="2021-08" db="EMBL/GenBank/DDBJ databases">
        <title>Draft Genome Sequence of Phanerochaete sordida strain YK-624.</title>
        <authorList>
            <person name="Mori T."/>
            <person name="Dohra H."/>
            <person name="Suzuki T."/>
            <person name="Kawagishi H."/>
            <person name="Hirai H."/>
        </authorList>
    </citation>
    <scope>NUCLEOTIDE SEQUENCE [LARGE SCALE GENOMIC DNA]</scope>
    <source>
        <strain evidence="3 4">YK-624</strain>
    </source>
</reference>
<dbReference type="PANTHER" id="PTHR10219">
    <property type="entry name" value="GLYCOLIPID TRANSFER PROTEIN-RELATED"/>
    <property type="match status" value="1"/>
</dbReference>
<evidence type="ECO:0000313" key="4">
    <source>
        <dbReference type="Proteomes" id="UP000703269"/>
    </source>
</evidence>
<dbReference type="AlphaFoldDB" id="A0A9P3GFF3"/>
<keyword evidence="4" id="KW-1185">Reference proteome</keyword>
<keyword evidence="1" id="KW-0813">Transport</keyword>
<dbReference type="GO" id="GO:0016020">
    <property type="term" value="C:membrane"/>
    <property type="evidence" value="ECO:0007669"/>
    <property type="project" value="TreeGrafter"/>
</dbReference>
<dbReference type="SUPFAM" id="SSF110004">
    <property type="entry name" value="Glycolipid transfer protein, GLTP"/>
    <property type="match status" value="1"/>
</dbReference>
<evidence type="ECO:0000313" key="3">
    <source>
        <dbReference type="EMBL" id="GJE92760.1"/>
    </source>
</evidence>
<dbReference type="Gene3D" id="1.10.3520.10">
    <property type="entry name" value="Glycolipid transfer protein"/>
    <property type="match status" value="1"/>
</dbReference>
<dbReference type="GO" id="GO:1902387">
    <property type="term" value="F:ceramide 1-phosphate binding"/>
    <property type="evidence" value="ECO:0007669"/>
    <property type="project" value="TreeGrafter"/>
</dbReference>
<protein>
    <submittedName>
        <fullName evidence="3">Glycolipid transfer protein (GLTP) domain-containing protein</fullName>
    </submittedName>
</protein>
<dbReference type="PANTHER" id="PTHR10219:SF25">
    <property type="entry name" value="PLECKSTRIN HOMOLOGY DOMAIN-CONTAINING FAMILY A MEMBER 8"/>
    <property type="match status" value="1"/>
</dbReference>
<proteinExistence type="predicted"/>
<feature type="domain" description="Glycolipid transfer protein" evidence="2">
    <location>
        <begin position="21"/>
        <end position="159"/>
    </location>
</feature>
<dbReference type="GO" id="GO:1902388">
    <property type="term" value="F:ceramide 1-phosphate transfer activity"/>
    <property type="evidence" value="ECO:0007669"/>
    <property type="project" value="TreeGrafter"/>
</dbReference>
<dbReference type="Pfam" id="PF08718">
    <property type="entry name" value="GLTP"/>
    <property type="match status" value="1"/>
</dbReference>
<dbReference type="EMBL" id="BPQB01000028">
    <property type="protein sequence ID" value="GJE92760.1"/>
    <property type="molecule type" value="Genomic_DNA"/>
</dbReference>
<dbReference type="GO" id="GO:0005829">
    <property type="term" value="C:cytosol"/>
    <property type="evidence" value="ECO:0007669"/>
    <property type="project" value="TreeGrafter"/>
</dbReference>
<dbReference type="Proteomes" id="UP000703269">
    <property type="component" value="Unassembled WGS sequence"/>
</dbReference>
<organism evidence="3 4">
    <name type="scientific">Phanerochaete sordida</name>
    <dbReference type="NCBI Taxonomy" id="48140"/>
    <lineage>
        <taxon>Eukaryota</taxon>
        <taxon>Fungi</taxon>
        <taxon>Dikarya</taxon>
        <taxon>Basidiomycota</taxon>
        <taxon>Agaricomycotina</taxon>
        <taxon>Agaricomycetes</taxon>
        <taxon>Polyporales</taxon>
        <taxon>Phanerochaetaceae</taxon>
        <taxon>Phanerochaete</taxon>
    </lineage>
</organism>
<dbReference type="InterPro" id="IPR014830">
    <property type="entry name" value="Glycolipid_transfer_prot_dom"/>
</dbReference>
<dbReference type="OrthoDB" id="205255at2759"/>
<sequence length="204" mass="22020">MAPYLETVKSFADVPVTDAGVDTVAFLEAAQGVVGLFDLLGSAAFAAVQSDLKGNIAKVRARYDAVPDQSGTLELLVENEKGEKKRTATEGLLWLLRGLAFTCKALQIAQANKSKELAASFGESYEATLKKYHNFVVKGIFSVAMKACPYRATFFEKLAADPAGGPAVSQDKVDEELNKWLAALDSIVTRMQNFYETGGHNKGF</sequence>
<comment type="caution">
    <text evidence="3">The sequence shown here is derived from an EMBL/GenBank/DDBJ whole genome shotgun (WGS) entry which is preliminary data.</text>
</comment>
<name>A0A9P3GFF3_9APHY</name>